<sequence length="183" mass="19225">MPRTLLTACSARVALLSAAALLTGCTLSSEDGTIGEQLGFAVGSPDAFMIIAREPIQMPPDNSLPTPQPGAASPRMPDPYAEARESLFGSPEEPERLASTSTGEEALLAGAGATTDNSAVRAEIDAEVDTERKFGLTSFFGMPIPANLDNPNIVVDSQGENERLRQQGLLTPTAPPVEEEDDE</sequence>
<dbReference type="PROSITE" id="PS51257">
    <property type="entry name" value="PROKAR_LIPOPROTEIN"/>
    <property type="match status" value="1"/>
</dbReference>
<evidence type="ECO:0000313" key="3">
    <source>
        <dbReference type="EMBL" id="QIE56923.1"/>
    </source>
</evidence>
<reference evidence="3 4" key="1">
    <citation type="submission" date="2020-02" db="EMBL/GenBank/DDBJ databases">
        <title>complete genome sequence of Rhodobacteraceae bacterium.</title>
        <authorList>
            <person name="Park J."/>
            <person name="Kim Y.-S."/>
            <person name="Kim K.-H."/>
        </authorList>
    </citation>
    <scope>NUCLEOTIDE SEQUENCE [LARGE SCALE GENOMIC DNA]</scope>
    <source>
        <strain evidence="3 4">RR4-56</strain>
    </source>
</reference>
<dbReference type="Pfam" id="PF11233">
    <property type="entry name" value="DUF3035"/>
    <property type="match status" value="1"/>
</dbReference>
<dbReference type="InterPro" id="IPR021395">
    <property type="entry name" value="DUF3035"/>
</dbReference>
<gene>
    <name evidence="3" type="ORF">G5B40_16645</name>
</gene>
<feature type="region of interest" description="Disordered" evidence="1">
    <location>
        <begin position="145"/>
        <end position="183"/>
    </location>
</feature>
<evidence type="ECO:0000313" key="4">
    <source>
        <dbReference type="Proteomes" id="UP000503336"/>
    </source>
</evidence>
<dbReference type="AlphaFoldDB" id="A0A7L5C0K9"/>
<feature type="signal peptide" evidence="2">
    <location>
        <begin position="1"/>
        <end position="19"/>
    </location>
</feature>
<dbReference type="Proteomes" id="UP000503336">
    <property type="component" value="Chromosome"/>
</dbReference>
<keyword evidence="2" id="KW-0732">Signal</keyword>
<keyword evidence="4" id="KW-1185">Reference proteome</keyword>
<protein>
    <submittedName>
        <fullName evidence="3">DUF3035 domain-containing protein</fullName>
    </submittedName>
</protein>
<dbReference type="EMBL" id="CP049056">
    <property type="protein sequence ID" value="QIE56923.1"/>
    <property type="molecule type" value="Genomic_DNA"/>
</dbReference>
<dbReference type="KEGG" id="hdh:G5B40_16645"/>
<feature type="region of interest" description="Disordered" evidence="1">
    <location>
        <begin position="57"/>
        <end position="103"/>
    </location>
</feature>
<dbReference type="RefSeq" id="WP_165100900.1">
    <property type="nucleotide sequence ID" value="NZ_CP049056.1"/>
</dbReference>
<feature type="chain" id="PRO_5029545489" evidence="2">
    <location>
        <begin position="20"/>
        <end position="183"/>
    </location>
</feature>
<name>A0A7L5C0K9_9RHOB</name>
<evidence type="ECO:0000256" key="2">
    <source>
        <dbReference type="SAM" id="SignalP"/>
    </source>
</evidence>
<organism evidence="3 4">
    <name type="scientific">Pikeienuella piscinae</name>
    <dbReference type="NCBI Taxonomy" id="2748098"/>
    <lineage>
        <taxon>Bacteria</taxon>
        <taxon>Pseudomonadati</taxon>
        <taxon>Pseudomonadota</taxon>
        <taxon>Alphaproteobacteria</taxon>
        <taxon>Rhodobacterales</taxon>
        <taxon>Paracoccaceae</taxon>
        <taxon>Pikeienuella</taxon>
    </lineage>
</organism>
<proteinExistence type="predicted"/>
<accession>A0A7L5C0K9</accession>
<evidence type="ECO:0000256" key="1">
    <source>
        <dbReference type="SAM" id="MobiDB-lite"/>
    </source>
</evidence>